<evidence type="ECO:0000256" key="1">
    <source>
        <dbReference type="SAM" id="MobiDB-lite"/>
    </source>
</evidence>
<accession>A0A0A9BZY0</accession>
<reference evidence="2" key="1">
    <citation type="submission" date="2014-09" db="EMBL/GenBank/DDBJ databases">
        <authorList>
            <person name="Magalhaes I.L.F."/>
            <person name="Oliveira U."/>
            <person name="Santos F.R."/>
            <person name="Vidigal T.H.D.A."/>
            <person name="Brescovit A.D."/>
            <person name="Santos A.J."/>
        </authorList>
    </citation>
    <scope>NUCLEOTIDE SEQUENCE</scope>
    <source>
        <tissue evidence="2">Shoot tissue taken approximately 20 cm above the soil surface</tissue>
    </source>
</reference>
<proteinExistence type="predicted"/>
<organism evidence="2">
    <name type="scientific">Arundo donax</name>
    <name type="common">Giant reed</name>
    <name type="synonym">Donax arundinaceus</name>
    <dbReference type="NCBI Taxonomy" id="35708"/>
    <lineage>
        <taxon>Eukaryota</taxon>
        <taxon>Viridiplantae</taxon>
        <taxon>Streptophyta</taxon>
        <taxon>Embryophyta</taxon>
        <taxon>Tracheophyta</taxon>
        <taxon>Spermatophyta</taxon>
        <taxon>Magnoliopsida</taxon>
        <taxon>Liliopsida</taxon>
        <taxon>Poales</taxon>
        <taxon>Poaceae</taxon>
        <taxon>PACMAD clade</taxon>
        <taxon>Arundinoideae</taxon>
        <taxon>Arundineae</taxon>
        <taxon>Arundo</taxon>
    </lineage>
</organism>
<feature type="compositionally biased region" description="Polar residues" evidence="1">
    <location>
        <begin position="1"/>
        <end position="22"/>
    </location>
</feature>
<dbReference type="EMBL" id="GBRH01233058">
    <property type="protein sequence ID" value="JAD64837.1"/>
    <property type="molecule type" value="Transcribed_RNA"/>
</dbReference>
<protein>
    <submittedName>
        <fullName evidence="2">Uncharacterized protein</fullName>
    </submittedName>
</protein>
<sequence>MKANATSTRNYLQIRDQSSKLPKSSRLHKTPSLFNQTRKEYSHSQSRVK</sequence>
<name>A0A0A9BZY0_ARUDO</name>
<reference evidence="2" key="2">
    <citation type="journal article" date="2015" name="Data Brief">
        <title>Shoot transcriptome of the giant reed, Arundo donax.</title>
        <authorList>
            <person name="Barrero R.A."/>
            <person name="Guerrero F.D."/>
            <person name="Moolhuijzen P."/>
            <person name="Goolsby J.A."/>
            <person name="Tidwell J."/>
            <person name="Bellgard S.E."/>
            <person name="Bellgard M.I."/>
        </authorList>
    </citation>
    <scope>NUCLEOTIDE SEQUENCE</scope>
    <source>
        <tissue evidence="2">Shoot tissue taken approximately 20 cm above the soil surface</tissue>
    </source>
</reference>
<feature type="region of interest" description="Disordered" evidence="1">
    <location>
        <begin position="1"/>
        <end position="49"/>
    </location>
</feature>
<evidence type="ECO:0000313" key="2">
    <source>
        <dbReference type="EMBL" id="JAD64837.1"/>
    </source>
</evidence>
<dbReference type="AlphaFoldDB" id="A0A0A9BZY0"/>